<feature type="domain" description="OmpR/PhoB-type" evidence="8">
    <location>
        <begin position="19"/>
        <end position="120"/>
    </location>
</feature>
<accession>A0A1I1PCN8</accession>
<keyword evidence="4 6" id="KW-0238">DNA-binding</keyword>
<evidence type="ECO:0000256" key="4">
    <source>
        <dbReference type="ARBA" id="ARBA00023125"/>
    </source>
</evidence>
<dbReference type="InterPro" id="IPR051677">
    <property type="entry name" value="AfsR-DnrI-RedD_regulator"/>
</dbReference>
<dbReference type="CDD" id="cd15831">
    <property type="entry name" value="BTAD"/>
    <property type="match status" value="1"/>
</dbReference>
<dbReference type="InterPro" id="IPR011990">
    <property type="entry name" value="TPR-like_helical_dom_sf"/>
</dbReference>
<keyword evidence="10" id="KW-1185">Reference proteome</keyword>
<dbReference type="InterPro" id="IPR036388">
    <property type="entry name" value="WH-like_DNA-bd_sf"/>
</dbReference>
<gene>
    <name evidence="9" type="ORF">SAMN05421773_109114</name>
</gene>
<dbReference type="Pfam" id="PF00486">
    <property type="entry name" value="Trans_reg_C"/>
    <property type="match status" value="1"/>
</dbReference>
<dbReference type="PROSITE" id="PS51755">
    <property type="entry name" value="OMPR_PHOB"/>
    <property type="match status" value="1"/>
</dbReference>
<dbReference type="GO" id="GO:0006355">
    <property type="term" value="P:regulation of DNA-templated transcription"/>
    <property type="evidence" value="ECO:0007669"/>
    <property type="project" value="InterPro"/>
</dbReference>
<organism evidence="9 10">
    <name type="scientific">Streptomyces aidingensis</name>
    <dbReference type="NCBI Taxonomy" id="910347"/>
    <lineage>
        <taxon>Bacteria</taxon>
        <taxon>Bacillati</taxon>
        <taxon>Actinomycetota</taxon>
        <taxon>Actinomycetes</taxon>
        <taxon>Kitasatosporales</taxon>
        <taxon>Streptomycetaceae</taxon>
        <taxon>Streptomyces</taxon>
    </lineage>
</organism>
<dbReference type="SMART" id="SM00862">
    <property type="entry name" value="Trans_reg_C"/>
    <property type="match status" value="1"/>
</dbReference>
<sequence>MAYARGMADGLRCEVLGPLRVLRTGGGTDPGPEAGPEIGPEIGLGAPRQRAVLAVLLLQEGRPMTYDALVDAVWGTAPPGQVRNLVQKYVSGLRRVLTAASGAGAAPVLSWTGSGYRLTGLAPDDLHERRALLHRALAAQHAGELRAAAELAARAESMWRGEFAEGLAGPYLAAERRRWAEKRLMVLERRLEGELELGRYHECVHELVRQVAAHPLRERMVELLMLALYRSGQPAGALRAYQDARRRCAEELGCDPGPALRALHQRILRQDPSLLPAAAPAV</sequence>
<feature type="region of interest" description="Disordered" evidence="7">
    <location>
        <begin position="23"/>
        <end position="42"/>
    </location>
</feature>
<comment type="similarity">
    <text evidence="1">Belongs to the AfsR/DnrI/RedD regulatory family.</text>
</comment>
<evidence type="ECO:0000256" key="5">
    <source>
        <dbReference type="ARBA" id="ARBA00023163"/>
    </source>
</evidence>
<evidence type="ECO:0000256" key="7">
    <source>
        <dbReference type="SAM" id="MobiDB-lite"/>
    </source>
</evidence>
<dbReference type="Gene3D" id="1.25.40.10">
    <property type="entry name" value="Tetratricopeptide repeat domain"/>
    <property type="match status" value="1"/>
</dbReference>
<dbReference type="SMART" id="SM01043">
    <property type="entry name" value="BTAD"/>
    <property type="match status" value="1"/>
</dbReference>
<proteinExistence type="inferred from homology"/>
<dbReference type="PANTHER" id="PTHR35807:SF1">
    <property type="entry name" value="TRANSCRIPTIONAL REGULATOR REDD"/>
    <property type="match status" value="1"/>
</dbReference>
<dbReference type="InterPro" id="IPR005158">
    <property type="entry name" value="BTAD"/>
</dbReference>
<dbReference type="PANTHER" id="PTHR35807">
    <property type="entry name" value="TRANSCRIPTIONAL REGULATOR REDD-RELATED"/>
    <property type="match status" value="1"/>
</dbReference>
<protein>
    <submittedName>
        <fullName evidence="9">DNA-binding transcriptional activator of the SARP family</fullName>
    </submittedName>
</protein>
<dbReference type="InterPro" id="IPR016032">
    <property type="entry name" value="Sig_transdc_resp-reg_C-effctor"/>
</dbReference>
<evidence type="ECO:0000313" key="9">
    <source>
        <dbReference type="EMBL" id="SFD07721.1"/>
    </source>
</evidence>
<dbReference type="STRING" id="910347.SAMN05421773_109114"/>
<dbReference type="Pfam" id="PF03704">
    <property type="entry name" value="BTAD"/>
    <property type="match status" value="1"/>
</dbReference>
<evidence type="ECO:0000313" key="10">
    <source>
        <dbReference type="Proteomes" id="UP000199207"/>
    </source>
</evidence>
<feature type="compositionally biased region" description="Low complexity" evidence="7">
    <location>
        <begin position="30"/>
        <end position="42"/>
    </location>
</feature>
<dbReference type="GO" id="GO:0003677">
    <property type="term" value="F:DNA binding"/>
    <property type="evidence" value="ECO:0007669"/>
    <property type="project" value="UniProtKB-UniRule"/>
</dbReference>
<keyword evidence="3" id="KW-0805">Transcription regulation</keyword>
<dbReference type="AlphaFoldDB" id="A0A1I1PCN8"/>
<dbReference type="InterPro" id="IPR001867">
    <property type="entry name" value="OmpR/PhoB-type_DNA-bd"/>
</dbReference>
<evidence type="ECO:0000256" key="2">
    <source>
        <dbReference type="ARBA" id="ARBA00023012"/>
    </source>
</evidence>
<name>A0A1I1PCN8_9ACTN</name>
<dbReference type="SUPFAM" id="SSF48452">
    <property type="entry name" value="TPR-like"/>
    <property type="match status" value="1"/>
</dbReference>
<dbReference type="GO" id="GO:0000160">
    <property type="term" value="P:phosphorelay signal transduction system"/>
    <property type="evidence" value="ECO:0007669"/>
    <property type="project" value="UniProtKB-KW"/>
</dbReference>
<dbReference type="Proteomes" id="UP000199207">
    <property type="component" value="Unassembled WGS sequence"/>
</dbReference>
<dbReference type="Gene3D" id="1.10.10.10">
    <property type="entry name" value="Winged helix-like DNA-binding domain superfamily/Winged helix DNA-binding domain"/>
    <property type="match status" value="1"/>
</dbReference>
<keyword evidence="5" id="KW-0804">Transcription</keyword>
<reference evidence="9 10" key="1">
    <citation type="submission" date="2016-10" db="EMBL/GenBank/DDBJ databases">
        <authorList>
            <person name="de Groot N.N."/>
        </authorList>
    </citation>
    <scope>NUCLEOTIDE SEQUENCE [LARGE SCALE GENOMIC DNA]</scope>
    <source>
        <strain evidence="9 10">CGMCC 4.5739</strain>
    </source>
</reference>
<feature type="DNA-binding region" description="OmpR/PhoB-type" evidence="6">
    <location>
        <begin position="19"/>
        <end position="120"/>
    </location>
</feature>
<dbReference type="SUPFAM" id="SSF46894">
    <property type="entry name" value="C-terminal effector domain of the bipartite response regulators"/>
    <property type="match status" value="1"/>
</dbReference>
<keyword evidence="2" id="KW-0902">Two-component regulatory system</keyword>
<evidence type="ECO:0000259" key="8">
    <source>
        <dbReference type="PROSITE" id="PS51755"/>
    </source>
</evidence>
<evidence type="ECO:0000256" key="1">
    <source>
        <dbReference type="ARBA" id="ARBA00005820"/>
    </source>
</evidence>
<dbReference type="EMBL" id="FOLM01000009">
    <property type="protein sequence ID" value="SFD07721.1"/>
    <property type="molecule type" value="Genomic_DNA"/>
</dbReference>
<evidence type="ECO:0000256" key="3">
    <source>
        <dbReference type="ARBA" id="ARBA00023015"/>
    </source>
</evidence>
<evidence type="ECO:0000256" key="6">
    <source>
        <dbReference type="PROSITE-ProRule" id="PRU01091"/>
    </source>
</evidence>